<evidence type="ECO:0000256" key="1">
    <source>
        <dbReference type="SAM" id="SignalP"/>
    </source>
</evidence>
<organism evidence="2 3">
    <name type="scientific">Acidithiobacillus thiooxidans ATCC 19377</name>
    <dbReference type="NCBI Taxonomy" id="637390"/>
    <lineage>
        <taxon>Bacteria</taxon>
        <taxon>Pseudomonadati</taxon>
        <taxon>Pseudomonadota</taxon>
        <taxon>Acidithiobacillia</taxon>
        <taxon>Acidithiobacillales</taxon>
        <taxon>Acidithiobacillaceae</taxon>
        <taxon>Acidithiobacillus</taxon>
    </lineage>
</organism>
<gene>
    <name evidence="2" type="ORF">DLNHIDIE_01082</name>
</gene>
<comment type="caution">
    <text evidence="2">The sequence shown here is derived from an EMBL/GenBank/DDBJ whole genome shotgun (WGS) entry which is preliminary data.</text>
</comment>
<protein>
    <recommendedName>
        <fullName evidence="4">Lipoprotein</fullName>
    </recommendedName>
</protein>
<dbReference type="AlphaFoldDB" id="A0A543Q4G8"/>
<feature type="chain" id="PRO_5021959426" description="Lipoprotein" evidence="1">
    <location>
        <begin position="22"/>
        <end position="42"/>
    </location>
</feature>
<dbReference type="RefSeq" id="WP_264318854.1">
    <property type="nucleotide sequence ID" value="NZ_SZUV01000001.1"/>
</dbReference>
<evidence type="ECO:0000313" key="2">
    <source>
        <dbReference type="EMBL" id="TQN51214.1"/>
    </source>
</evidence>
<keyword evidence="1" id="KW-0732">Signal</keyword>
<reference evidence="2 3" key="1">
    <citation type="submission" date="2019-03" db="EMBL/GenBank/DDBJ databases">
        <title>New insights into Acidothiobacillus thiooxidans sulfur metabolism through coupled gene expression, solution geochemistry, microscopy and spectroscopy analyses.</title>
        <authorList>
            <person name="Camacho D."/>
            <person name="Frazao R."/>
            <person name="Fouillen A."/>
            <person name="Nanci A."/>
            <person name="Lang B.F."/>
            <person name="Apte S.C."/>
            <person name="Baron C."/>
            <person name="Warren L.A."/>
        </authorList>
    </citation>
    <scope>NUCLEOTIDE SEQUENCE [LARGE SCALE GENOMIC DNA]</scope>
    <source>
        <strain evidence="2 3">ATCC 19377</strain>
    </source>
</reference>
<evidence type="ECO:0008006" key="4">
    <source>
        <dbReference type="Google" id="ProtNLM"/>
    </source>
</evidence>
<evidence type="ECO:0000313" key="3">
    <source>
        <dbReference type="Proteomes" id="UP000315403"/>
    </source>
</evidence>
<proteinExistence type="predicted"/>
<sequence length="42" mass="4299">MIYWSRLLCLLCLLISLAGCAAVSDTASATGDVIDAGTSLIP</sequence>
<name>A0A543Q4G8_ACITH</name>
<dbReference type="EMBL" id="SZUV01000001">
    <property type="protein sequence ID" value="TQN51214.1"/>
    <property type="molecule type" value="Genomic_DNA"/>
</dbReference>
<dbReference type="PROSITE" id="PS51257">
    <property type="entry name" value="PROKAR_LIPOPROTEIN"/>
    <property type="match status" value="1"/>
</dbReference>
<feature type="signal peptide" evidence="1">
    <location>
        <begin position="1"/>
        <end position="21"/>
    </location>
</feature>
<accession>A0A543Q4G8</accession>
<dbReference type="Proteomes" id="UP000315403">
    <property type="component" value="Unassembled WGS sequence"/>
</dbReference>